<name>A0A0B0VI10_ECOLX</name>
<gene>
    <name evidence="1" type="ORF">WR15_26830</name>
</gene>
<dbReference type="Proteomes" id="UP000037564">
    <property type="component" value="Unassembled WGS sequence"/>
</dbReference>
<dbReference type="EMBL" id="LGZN01000108">
    <property type="protein sequence ID" value="KNF61036.1"/>
    <property type="molecule type" value="Genomic_DNA"/>
</dbReference>
<reference evidence="1 2" key="1">
    <citation type="submission" date="2015-07" db="EMBL/GenBank/DDBJ databases">
        <title>Genome sequences of 64 non-O157:H7 Shiga toxin-producing Escherichia coli strains.</title>
        <authorList>
            <person name="Gonzalez-Escalona N."/>
            <person name="Toro M."/>
            <person name="Timme R."/>
            <person name="Payne J."/>
        </authorList>
    </citation>
    <scope>NUCLEOTIDE SEQUENCE [LARGE SCALE GENOMIC DNA]</scope>
    <source>
        <strain evidence="1 2">CFSAN026843</strain>
    </source>
</reference>
<dbReference type="AlphaFoldDB" id="A0A0B0VI10"/>
<sequence length="206" mass="23462">MWSKVFLLVLDDRGAALRDSVKSYRKRYNIDSNREVNIREVIDNGGCTGKEFSDVTIDDKLIVIAHADARYLRAQKIGLMSPFEFVELLSILGLKEVGIISFKCCYLGAKSYLEDIKNELCSDIKIGYMSAYKRSAVTIFGHEGVGFIDSMIRLISAGLLKLPDRWRVNFVRGNTQAPRYSGKRALGETVYELPRESRRLNALRRR</sequence>
<organism evidence="1 2">
    <name type="scientific">Escherichia coli</name>
    <dbReference type="NCBI Taxonomy" id="562"/>
    <lineage>
        <taxon>Bacteria</taxon>
        <taxon>Pseudomonadati</taxon>
        <taxon>Pseudomonadota</taxon>
        <taxon>Gammaproteobacteria</taxon>
        <taxon>Enterobacterales</taxon>
        <taxon>Enterobacteriaceae</taxon>
        <taxon>Escherichia</taxon>
    </lineage>
</organism>
<comment type="caution">
    <text evidence="1">The sequence shown here is derived from an EMBL/GenBank/DDBJ whole genome shotgun (WGS) entry which is preliminary data.</text>
</comment>
<evidence type="ECO:0000313" key="2">
    <source>
        <dbReference type="Proteomes" id="UP000037564"/>
    </source>
</evidence>
<dbReference type="RefSeq" id="WP_000269721.1">
    <property type="nucleotide sequence ID" value="NZ_BFZV01000041.1"/>
</dbReference>
<proteinExistence type="predicted"/>
<dbReference type="PATRIC" id="fig|562.7396.peg.290"/>
<evidence type="ECO:0000313" key="1">
    <source>
        <dbReference type="EMBL" id="KNF61036.1"/>
    </source>
</evidence>
<protein>
    <submittedName>
        <fullName evidence="1">Uncharacterized protein</fullName>
    </submittedName>
</protein>
<accession>A0A0B0VI10</accession>